<gene>
    <name evidence="9" type="ORF">PCOR1329_LOCUS62785</name>
</gene>
<feature type="domain" description="Letm1 RBD" evidence="8">
    <location>
        <begin position="346"/>
        <end position="448"/>
    </location>
</feature>
<feature type="region of interest" description="Disordered" evidence="7">
    <location>
        <begin position="183"/>
        <end position="264"/>
    </location>
</feature>
<evidence type="ECO:0000256" key="7">
    <source>
        <dbReference type="SAM" id="MobiDB-lite"/>
    </source>
</evidence>
<keyword evidence="5" id="KW-0496">Mitochondrion</keyword>
<feature type="compositionally biased region" description="Low complexity" evidence="7">
    <location>
        <begin position="92"/>
        <end position="107"/>
    </location>
</feature>
<evidence type="ECO:0000313" key="9">
    <source>
        <dbReference type="EMBL" id="CAK0879323.1"/>
    </source>
</evidence>
<evidence type="ECO:0000256" key="2">
    <source>
        <dbReference type="ARBA" id="ARBA00022692"/>
    </source>
</evidence>
<evidence type="ECO:0000256" key="1">
    <source>
        <dbReference type="ARBA" id="ARBA00004434"/>
    </source>
</evidence>
<dbReference type="PANTHER" id="PTHR14009">
    <property type="entry name" value="LEUCINE ZIPPER-EF-HAND CONTAINING TRANSMEMBRANE PROTEIN"/>
    <property type="match status" value="1"/>
</dbReference>
<evidence type="ECO:0000313" key="10">
    <source>
        <dbReference type="Proteomes" id="UP001189429"/>
    </source>
</evidence>
<feature type="region of interest" description="Disordered" evidence="7">
    <location>
        <begin position="87"/>
        <end position="116"/>
    </location>
</feature>
<organism evidence="9 10">
    <name type="scientific">Prorocentrum cordatum</name>
    <dbReference type="NCBI Taxonomy" id="2364126"/>
    <lineage>
        <taxon>Eukaryota</taxon>
        <taxon>Sar</taxon>
        <taxon>Alveolata</taxon>
        <taxon>Dinophyceae</taxon>
        <taxon>Prorocentrales</taxon>
        <taxon>Prorocentraceae</taxon>
        <taxon>Prorocentrum</taxon>
    </lineage>
</organism>
<feature type="non-terminal residue" evidence="9">
    <location>
        <position position="450"/>
    </location>
</feature>
<dbReference type="InterPro" id="IPR033122">
    <property type="entry name" value="LETM1-like_RBD"/>
</dbReference>
<dbReference type="Pfam" id="PF07766">
    <property type="entry name" value="LETM1_RBD"/>
    <property type="match status" value="1"/>
</dbReference>
<feature type="compositionally biased region" description="Low complexity" evidence="7">
    <location>
        <begin position="198"/>
        <end position="217"/>
    </location>
</feature>
<keyword evidence="2" id="KW-0812">Transmembrane</keyword>
<keyword evidence="10" id="KW-1185">Reference proteome</keyword>
<feature type="region of interest" description="Disordered" evidence="7">
    <location>
        <begin position="1"/>
        <end position="28"/>
    </location>
</feature>
<name>A0ABN9W220_9DINO</name>
<dbReference type="InterPro" id="IPR044202">
    <property type="entry name" value="LETM1/MDM38-like"/>
</dbReference>
<feature type="region of interest" description="Disordered" evidence="7">
    <location>
        <begin position="53"/>
        <end position="72"/>
    </location>
</feature>
<accession>A0ABN9W220</accession>
<comment type="caution">
    <text evidence="9">The sequence shown here is derived from an EMBL/GenBank/DDBJ whole genome shotgun (WGS) entry which is preliminary data.</text>
</comment>
<keyword evidence="3" id="KW-0999">Mitochondrion inner membrane</keyword>
<protein>
    <recommendedName>
        <fullName evidence="8">Letm1 RBD domain-containing protein</fullName>
    </recommendedName>
</protein>
<evidence type="ECO:0000256" key="6">
    <source>
        <dbReference type="ARBA" id="ARBA00023136"/>
    </source>
</evidence>
<evidence type="ECO:0000256" key="3">
    <source>
        <dbReference type="ARBA" id="ARBA00022792"/>
    </source>
</evidence>
<dbReference type="PANTHER" id="PTHR14009:SF1">
    <property type="entry name" value="MITOCHONDRIAL PROTON_CALCIUM EXCHANGER PROTEIN"/>
    <property type="match status" value="1"/>
</dbReference>
<evidence type="ECO:0000259" key="8">
    <source>
        <dbReference type="Pfam" id="PF07766"/>
    </source>
</evidence>
<evidence type="ECO:0000256" key="4">
    <source>
        <dbReference type="ARBA" id="ARBA00022989"/>
    </source>
</evidence>
<proteinExistence type="predicted"/>
<comment type="subcellular location">
    <subcellularLocation>
        <location evidence="1">Mitochondrion inner membrane</location>
        <topology evidence="1">Single-pass membrane protein</topology>
    </subcellularLocation>
</comment>
<keyword evidence="6" id="KW-0472">Membrane</keyword>
<sequence length="450" mass="48360">MLPVRLSSGSSLDETRGAAGEHAPRQNPALLRRAFASSGAELGAPAAQGALAALADPEDAGPGRRGPCREGRRGCSRTWAAAVRRAQEGPRARLPGRPPGDAAGRAGVRLAESPRGSRIRHRLHIPRSSVELYKLCSTEPPQRSDEEAALDLVRKVFITPFQRCPAHAQVCIVQSAMASAGLGDAAPARAPPGGGGSSSSTGGAPRAAQRPAALGAPPEHRQRAPGAPQARHSGSSAGGAPQAASDSPRQSSAVGRPQAGSLEQARKVGTKMALRFADSCRRTVAKSRSMAVAFVRDPRIVAVWYKDIRDTVAHFCTWVATGFRLFWADLRTSFVLAKRVLQGFPLTVRQRKLLVRTTSDCLKLIPFSFFIIVPFAEVLLPFALRLFPNMLPSTFFDKKVDDASLARKFKAKQELAEFWQQVVVQRTQEIGKMESHQHADKAEELAAFQA</sequence>
<dbReference type="EMBL" id="CAUYUJ010017944">
    <property type="protein sequence ID" value="CAK0879323.1"/>
    <property type="molecule type" value="Genomic_DNA"/>
</dbReference>
<feature type="compositionally biased region" description="Low complexity" evidence="7">
    <location>
        <begin position="233"/>
        <end position="245"/>
    </location>
</feature>
<keyword evidence="4" id="KW-1133">Transmembrane helix</keyword>
<reference evidence="9" key="1">
    <citation type="submission" date="2023-10" db="EMBL/GenBank/DDBJ databases">
        <authorList>
            <person name="Chen Y."/>
            <person name="Shah S."/>
            <person name="Dougan E. K."/>
            <person name="Thang M."/>
            <person name="Chan C."/>
        </authorList>
    </citation>
    <scope>NUCLEOTIDE SEQUENCE [LARGE SCALE GENOMIC DNA]</scope>
</reference>
<evidence type="ECO:0000256" key="5">
    <source>
        <dbReference type="ARBA" id="ARBA00023128"/>
    </source>
</evidence>
<dbReference type="Proteomes" id="UP001189429">
    <property type="component" value="Unassembled WGS sequence"/>
</dbReference>